<keyword evidence="1" id="KW-0812">Transmembrane</keyword>
<proteinExistence type="predicted"/>
<keyword evidence="1" id="KW-0472">Membrane</keyword>
<keyword evidence="1" id="KW-1133">Transmembrane helix</keyword>
<comment type="caution">
    <text evidence="2">The sequence shown here is derived from an EMBL/GenBank/DDBJ whole genome shotgun (WGS) entry which is preliminary data.</text>
</comment>
<name>A0A101GZA7_9BACT</name>
<organism evidence="2 3">
    <name type="scientific">candidate division WS6 bacterium 36_33</name>
    <dbReference type="NCBI Taxonomy" id="1641388"/>
    <lineage>
        <taxon>Bacteria</taxon>
        <taxon>Candidatus Dojkabacteria</taxon>
    </lineage>
</organism>
<dbReference type="Proteomes" id="UP000053469">
    <property type="component" value="Unassembled WGS sequence"/>
</dbReference>
<sequence>MKTRPILRGLLVLTIFIFPLFGLYRLQPESYAFMELPERVYQVYGVSPEEALGDSSIKFVTVNYDGEIKKFFSRSQNPVTALIDSGYSVSNRNRIVSTSPISKLYDGTYIQVYTYRTTIDEILLEIPYKTILNGEILCKSLAQEVVEQEGVLGVMSQRIKRIYKGDTLVAEEIVDETIEREPQAQIIVIRGPQDLPDSVPQRGYACGYWKSYVDNNINATTEEKNWLKFIMDCESGCNAESNKSFYKGLFQWNPCLWYKQYPNDNIFDGEAQIKRTLQKLREGANPNQMWPACHKGYVRAYGELSWLQ</sequence>
<reference evidence="3" key="1">
    <citation type="journal article" date="2015" name="MBio">
        <title>Genome-Resolved Metagenomic Analysis Reveals Roles for Candidate Phyla and Other Microbial Community Members in Biogeochemical Transformations in Oil Reservoirs.</title>
        <authorList>
            <person name="Hu P."/>
            <person name="Tom L."/>
            <person name="Singh A."/>
            <person name="Thomas B.C."/>
            <person name="Baker B.J."/>
            <person name="Piceno Y.M."/>
            <person name="Andersen G.L."/>
            <person name="Banfield J.F."/>
        </authorList>
    </citation>
    <scope>NUCLEOTIDE SEQUENCE [LARGE SCALE GENOMIC DNA]</scope>
</reference>
<gene>
    <name evidence="2" type="ORF">XD87_0149</name>
</gene>
<accession>A0A101GZA7</accession>
<dbReference type="AlphaFoldDB" id="A0A101GZA7"/>
<evidence type="ECO:0000256" key="1">
    <source>
        <dbReference type="SAM" id="Phobius"/>
    </source>
</evidence>
<protein>
    <submittedName>
        <fullName evidence="2">Uncharacterized protein</fullName>
    </submittedName>
</protein>
<feature type="transmembrane region" description="Helical" evidence="1">
    <location>
        <begin position="6"/>
        <end position="24"/>
    </location>
</feature>
<evidence type="ECO:0000313" key="3">
    <source>
        <dbReference type="Proteomes" id="UP000053469"/>
    </source>
</evidence>
<dbReference type="EMBL" id="LGGI01000013">
    <property type="protein sequence ID" value="KUK67399.1"/>
    <property type="molecule type" value="Genomic_DNA"/>
</dbReference>
<evidence type="ECO:0000313" key="2">
    <source>
        <dbReference type="EMBL" id="KUK67399.1"/>
    </source>
</evidence>